<feature type="non-terminal residue" evidence="5">
    <location>
        <position position="1"/>
    </location>
</feature>
<dbReference type="Gene3D" id="3.30.300.30">
    <property type="match status" value="1"/>
</dbReference>
<evidence type="ECO:0000313" key="6">
    <source>
        <dbReference type="Proteomes" id="UP001150728"/>
    </source>
</evidence>
<dbReference type="AlphaFoldDB" id="A0A9X4I0R7"/>
<dbReference type="FunFam" id="3.30.300.30:FF:000010">
    <property type="entry name" value="Enterobactin synthetase component F"/>
    <property type="match status" value="1"/>
</dbReference>
<dbReference type="EMBL" id="JANIAM010000110">
    <property type="protein sequence ID" value="MDD2116136.1"/>
    <property type="molecule type" value="Genomic_DNA"/>
</dbReference>
<dbReference type="GO" id="GO:0043041">
    <property type="term" value="P:amino acid activation for nonribosomal peptide biosynthetic process"/>
    <property type="evidence" value="ECO:0007669"/>
    <property type="project" value="TreeGrafter"/>
</dbReference>
<dbReference type="PANTHER" id="PTHR45527:SF14">
    <property type="entry name" value="PLIPASTATIN SYNTHASE SUBUNIT B"/>
    <property type="match status" value="1"/>
</dbReference>
<dbReference type="PANTHER" id="PTHR45527">
    <property type="entry name" value="NONRIBOSOMAL PEPTIDE SYNTHETASE"/>
    <property type="match status" value="1"/>
</dbReference>
<dbReference type="GO" id="GO:0044550">
    <property type="term" value="P:secondary metabolite biosynthetic process"/>
    <property type="evidence" value="ECO:0007669"/>
    <property type="project" value="TreeGrafter"/>
</dbReference>
<dbReference type="GO" id="GO:0031177">
    <property type="term" value="F:phosphopantetheine binding"/>
    <property type="evidence" value="ECO:0007669"/>
    <property type="project" value="TreeGrafter"/>
</dbReference>
<dbReference type="InterPro" id="IPR045851">
    <property type="entry name" value="AMP-bd_C_sf"/>
</dbReference>
<evidence type="ECO:0000313" key="5">
    <source>
        <dbReference type="EMBL" id="MDD2116136.1"/>
    </source>
</evidence>
<gene>
    <name evidence="5" type="ORF">NP554_30620</name>
</gene>
<organism evidence="5 6">
    <name type="scientific">Pseudomonas asiatica</name>
    <dbReference type="NCBI Taxonomy" id="2219225"/>
    <lineage>
        <taxon>Bacteria</taxon>
        <taxon>Pseudomonadati</taxon>
        <taxon>Pseudomonadota</taxon>
        <taxon>Gammaproteobacteria</taxon>
        <taxon>Pseudomonadales</taxon>
        <taxon>Pseudomonadaceae</taxon>
        <taxon>Pseudomonas</taxon>
    </lineage>
</organism>
<dbReference type="Pfam" id="PF13193">
    <property type="entry name" value="AMP-binding_C"/>
    <property type="match status" value="1"/>
</dbReference>
<evidence type="ECO:0000256" key="3">
    <source>
        <dbReference type="SAM" id="MobiDB-lite"/>
    </source>
</evidence>
<comment type="caution">
    <text evidence="5">The sequence shown here is derived from an EMBL/GenBank/DDBJ whole genome shotgun (WGS) entry which is preliminary data.</text>
</comment>
<keyword evidence="2" id="KW-0597">Phosphoprotein</keyword>
<name>A0A9X4I0R7_9PSED</name>
<evidence type="ECO:0000256" key="2">
    <source>
        <dbReference type="ARBA" id="ARBA00022553"/>
    </source>
</evidence>
<evidence type="ECO:0000259" key="4">
    <source>
        <dbReference type="Pfam" id="PF13193"/>
    </source>
</evidence>
<dbReference type="SUPFAM" id="SSF56801">
    <property type="entry name" value="Acetyl-CoA synthetase-like"/>
    <property type="match status" value="1"/>
</dbReference>
<feature type="domain" description="AMP-binding enzyme C-terminal" evidence="4">
    <location>
        <begin position="95"/>
        <end position="172"/>
    </location>
</feature>
<feature type="non-terminal residue" evidence="5">
    <location>
        <position position="194"/>
    </location>
</feature>
<accession>A0A9X4I0R7</accession>
<protein>
    <submittedName>
        <fullName evidence="5">AMP-binding protein</fullName>
    </submittedName>
</protein>
<dbReference type="FunFam" id="2.30.38.10:FF:000001">
    <property type="entry name" value="Non-ribosomal peptide synthetase PvdI"/>
    <property type="match status" value="1"/>
</dbReference>
<dbReference type="GO" id="GO:0005829">
    <property type="term" value="C:cytosol"/>
    <property type="evidence" value="ECO:0007669"/>
    <property type="project" value="TreeGrafter"/>
</dbReference>
<reference evidence="5" key="1">
    <citation type="submission" date="2022-07" db="EMBL/GenBank/DDBJ databases">
        <title>Multi-strain Analysis of Pseudomonas putida Reveals Metabolic and Genetic Diversity.</title>
        <authorList>
            <person name="Monk J.M."/>
        </authorList>
    </citation>
    <scope>NUCLEOTIDE SEQUENCE</scope>
    <source>
        <strain evidence="5">17633</strain>
    </source>
</reference>
<proteinExistence type="predicted"/>
<dbReference type="Proteomes" id="UP001150728">
    <property type="component" value="Unassembled WGS sequence"/>
</dbReference>
<dbReference type="Gene3D" id="2.30.38.10">
    <property type="entry name" value="Luciferase, Domain 3"/>
    <property type="match status" value="1"/>
</dbReference>
<evidence type="ECO:0000256" key="1">
    <source>
        <dbReference type="ARBA" id="ARBA00022450"/>
    </source>
</evidence>
<dbReference type="InterPro" id="IPR025110">
    <property type="entry name" value="AMP-bd_C"/>
</dbReference>
<feature type="region of interest" description="Disordered" evidence="3">
    <location>
        <begin position="172"/>
        <end position="194"/>
    </location>
</feature>
<dbReference type="RefSeq" id="WP_274121265.1">
    <property type="nucleotide sequence ID" value="NZ_JANIAM010000110.1"/>
</dbReference>
<sequence>PIDNLKTHILEGSLQPAVRGSAGELYLGGVGLARGYHQRPALTAERFVPDPFSDTGGRLYRTGDLARYRADGVIDYAGRIDHQVKIRGLRIELGEIEARLLELPSVQEAVVLAQDGPSGKQLVGYVVPADSMQDEGALRDSLREALKAGLPDYMVPAHLLLLGKLPVTPNGKLDRKALPQPDASQLQGEYIAPQ</sequence>
<keyword evidence="1" id="KW-0596">Phosphopantetheine</keyword>